<evidence type="ECO:0000313" key="1">
    <source>
        <dbReference type="EMBL" id="CAB4819818.1"/>
    </source>
</evidence>
<sequence length="54" mass="5538">MIAVVISGWNAAPNPSRGVNFCWSTSSIAAAVSTSPLSNVGDERVSTWNTSGSP</sequence>
<reference evidence="1" key="1">
    <citation type="submission" date="2020-05" db="EMBL/GenBank/DDBJ databases">
        <authorList>
            <person name="Chiriac C."/>
            <person name="Salcher M."/>
            <person name="Ghai R."/>
            <person name="Kavagutti S V."/>
        </authorList>
    </citation>
    <scope>NUCLEOTIDE SEQUENCE</scope>
</reference>
<name>A0A6J6ZL67_9ZZZZ</name>
<accession>A0A6J6ZL67</accession>
<gene>
    <name evidence="1" type="ORF">UFOPK3099_01323</name>
</gene>
<dbReference type="AlphaFoldDB" id="A0A6J6ZL67"/>
<dbReference type="EMBL" id="CAFAAV010000089">
    <property type="protein sequence ID" value="CAB4819818.1"/>
    <property type="molecule type" value="Genomic_DNA"/>
</dbReference>
<protein>
    <submittedName>
        <fullName evidence="1">Unannotated protein</fullName>
    </submittedName>
</protein>
<proteinExistence type="predicted"/>
<organism evidence="1">
    <name type="scientific">freshwater metagenome</name>
    <dbReference type="NCBI Taxonomy" id="449393"/>
    <lineage>
        <taxon>unclassified sequences</taxon>
        <taxon>metagenomes</taxon>
        <taxon>ecological metagenomes</taxon>
    </lineage>
</organism>